<dbReference type="AlphaFoldDB" id="A0A8J5SZ30"/>
<proteinExistence type="predicted"/>
<dbReference type="EMBL" id="JAAALK010000283">
    <property type="protein sequence ID" value="KAG8070015.1"/>
    <property type="molecule type" value="Genomic_DNA"/>
</dbReference>
<accession>A0A8J5SZ30</accession>
<name>A0A8J5SZ30_ZIZPA</name>
<reference evidence="2" key="1">
    <citation type="journal article" date="2021" name="bioRxiv">
        <title>Whole Genome Assembly and Annotation of Northern Wild Rice, Zizania palustris L., Supports a Whole Genome Duplication in the Zizania Genus.</title>
        <authorList>
            <person name="Haas M."/>
            <person name="Kono T."/>
            <person name="Macchietto M."/>
            <person name="Millas R."/>
            <person name="McGilp L."/>
            <person name="Shao M."/>
            <person name="Duquette J."/>
            <person name="Hirsch C.N."/>
            <person name="Kimball J."/>
        </authorList>
    </citation>
    <scope>NUCLEOTIDE SEQUENCE</scope>
    <source>
        <tissue evidence="2">Fresh leaf tissue</tissue>
    </source>
</reference>
<protein>
    <submittedName>
        <fullName evidence="2">Uncharacterized protein</fullName>
    </submittedName>
</protein>
<comment type="caution">
    <text evidence="2">The sequence shown here is derived from an EMBL/GenBank/DDBJ whole genome shotgun (WGS) entry which is preliminary data.</text>
</comment>
<keyword evidence="1" id="KW-0472">Membrane</keyword>
<keyword evidence="3" id="KW-1185">Reference proteome</keyword>
<keyword evidence="1" id="KW-0812">Transmembrane</keyword>
<organism evidence="2 3">
    <name type="scientific">Zizania palustris</name>
    <name type="common">Northern wild rice</name>
    <dbReference type="NCBI Taxonomy" id="103762"/>
    <lineage>
        <taxon>Eukaryota</taxon>
        <taxon>Viridiplantae</taxon>
        <taxon>Streptophyta</taxon>
        <taxon>Embryophyta</taxon>
        <taxon>Tracheophyta</taxon>
        <taxon>Spermatophyta</taxon>
        <taxon>Magnoliopsida</taxon>
        <taxon>Liliopsida</taxon>
        <taxon>Poales</taxon>
        <taxon>Poaceae</taxon>
        <taxon>BOP clade</taxon>
        <taxon>Oryzoideae</taxon>
        <taxon>Oryzeae</taxon>
        <taxon>Zizaniinae</taxon>
        <taxon>Zizania</taxon>
    </lineage>
</organism>
<sequence length="129" mass="14037">MPTSHPWTTLALLSVGPRPPTSPVPVRQPRRPCSFTVNGPVCLTLLLAAAGCLVRRRPRTQPRARCGLLVWDAGVQGMRPRRGGWLLSCLSGVHMEDVVFCSIFDDQSAIAGAVVGQLSTNWSRTTFRS</sequence>
<feature type="transmembrane region" description="Helical" evidence="1">
    <location>
        <begin position="35"/>
        <end position="54"/>
    </location>
</feature>
<keyword evidence="1" id="KW-1133">Transmembrane helix</keyword>
<gene>
    <name evidence="2" type="ORF">GUJ93_ZPchr0006g40963</name>
</gene>
<evidence type="ECO:0000256" key="1">
    <source>
        <dbReference type="SAM" id="Phobius"/>
    </source>
</evidence>
<evidence type="ECO:0000313" key="2">
    <source>
        <dbReference type="EMBL" id="KAG8070015.1"/>
    </source>
</evidence>
<evidence type="ECO:0000313" key="3">
    <source>
        <dbReference type="Proteomes" id="UP000729402"/>
    </source>
</evidence>
<dbReference type="Proteomes" id="UP000729402">
    <property type="component" value="Unassembled WGS sequence"/>
</dbReference>
<reference evidence="2" key="2">
    <citation type="submission" date="2021-02" db="EMBL/GenBank/DDBJ databases">
        <authorList>
            <person name="Kimball J.A."/>
            <person name="Haas M.W."/>
            <person name="Macchietto M."/>
            <person name="Kono T."/>
            <person name="Duquette J."/>
            <person name="Shao M."/>
        </authorList>
    </citation>
    <scope>NUCLEOTIDE SEQUENCE</scope>
    <source>
        <tissue evidence="2">Fresh leaf tissue</tissue>
    </source>
</reference>